<feature type="region of interest" description="Disordered" evidence="4">
    <location>
        <begin position="117"/>
        <end position="151"/>
    </location>
</feature>
<dbReference type="PANTHER" id="PTHR46031:SF37">
    <property type="entry name" value="DRBM DOMAIN-CONTAINING PROTEIN"/>
    <property type="match status" value="1"/>
</dbReference>
<reference evidence="6 7" key="1">
    <citation type="journal article" date="2016" name="G3 (Bethesda)">
        <title>First Draft Assembly and Annotation of the Genome of a California Endemic Oak Quercus lobata Nee (Fagaceae).</title>
        <authorList>
            <person name="Sork V.L."/>
            <person name="Fitz-Gibbon S.T."/>
            <person name="Puiu D."/>
            <person name="Crepeau M."/>
            <person name="Gugger P.F."/>
            <person name="Sherman R."/>
            <person name="Stevens K."/>
            <person name="Langley C.H."/>
            <person name="Pellegrini M."/>
            <person name="Salzberg S.L."/>
        </authorList>
    </citation>
    <scope>NUCLEOTIDE SEQUENCE [LARGE SCALE GENOMIC DNA]</scope>
    <source>
        <strain evidence="6 7">cv. SW786</strain>
    </source>
</reference>
<dbReference type="SMART" id="SM00358">
    <property type="entry name" value="DSRM"/>
    <property type="match status" value="2"/>
</dbReference>
<evidence type="ECO:0000256" key="1">
    <source>
        <dbReference type="ARBA" id="ARBA00022737"/>
    </source>
</evidence>
<keyword evidence="1" id="KW-0677">Repeat</keyword>
<feature type="compositionally biased region" description="Low complexity" evidence="4">
    <location>
        <begin position="130"/>
        <end position="139"/>
    </location>
</feature>
<dbReference type="GO" id="GO:0003723">
    <property type="term" value="F:RNA binding"/>
    <property type="evidence" value="ECO:0007669"/>
    <property type="project" value="UniProtKB-UniRule"/>
</dbReference>
<dbReference type="AlphaFoldDB" id="A0A7N2MUG0"/>
<dbReference type="EnsemblPlants" id="QL11p003934:mrna">
    <property type="protein sequence ID" value="QL11p003934:mrna"/>
    <property type="gene ID" value="QL11p003934"/>
</dbReference>
<feature type="domain" description="DRBM" evidence="5">
    <location>
        <begin position="235"/>
        <end position="304"/>
    </location>
</feature>
<keyword evidence="7" id="KW-1185">Reference proteome</keyword>
<protein>
    <recommendedName>
        <fullName evidence="5">DRBM domain-containing protein</fullName>
    </recommendedName>
</protein>
<dbReference type="SUPFAM" id="SSF54768">
    <property type="entry name" value="dsRNA-binding domain-like"/>
    <property type="match status" value="2"/>
</dbReference>
<sequence>MMASSSSQPLKIEKLSSNAFPQPQLSTQPLLQPQSQPQPQPQSTSSSSSSQPLKIEKLSSNAFPQPQLSTQPLLLPQPQPQSTSSSSSQPLKMEKLSSNVFPQPQLSAQPLLQLQPQPLLHPHPQPQPQPQSTSTSAAQYSSSRLSEPVMHKNRLQEYTQRLGIQMPMYKTRNEGMQHAPKFRSTVEVDGCIYTSPNTFSLRKTAEQDVAKLALEHILKKIKDEGCPHIHEDKIFCKSILNEFAVKMNLEKPTYNTVKLEREGFLPVFMSTLVFNGLCHTGELGRNKKEAEQLAARAVIISLLGNSGLGTVLSEIIKSKDKLYAALHKLKDTSHANISAVPQAVGVSIGQGSGQVSRELILSKPEPSQAVNLPIEFVPAVLPEPSDVGPSSLKKRRKNKKKPNKKLRSDTHGILHHEFLLNHLCLFNPFIGLNVLH</sequence>
<feature type="region of interest" description="Disordered" evidence="4">
    <location>
        <begin position="386"/>
        <end position="408"/>
    </location>
</feature>
<dbReference type="Gene3D" id="3.30.160.20">
    <property type="match status" value="2"/>
</dbReference>
<evidence type="ECO:0000256" key="2">
    <source>
        <dbReference type="ARBA" id="ARBA00022884"/>
    </source>
</evidence>
<dbReference type="Proteomes" id="UP000594261">
    <property type="component" value="Chromosome 11"/>
</dbReference>
<proteinExistence type="predicted"/>
<keyword evidence="2 3" id="KW-0694">RNA-binding</keyword>
<dbReference type="PANTHER" id="PTHR46031">
    <property type="match status" value="1"/>
</dbReference>
<evidence type="ECO:0000313" key="6">
    <source>
        <dbReference type="EnsemblPlants" id="QL11p003934:mrna"/>
    </source>
</evidence>
<feature type="domain" description="DRBM" evidence="5">
    <location>
        <begin position="150"/>
        <end position="219"/>
    </location>
</feature>
<dbReference type="PROSITE" id="PS50137">
    <property type="entry name" value="DS_RBD"/>
    <property type="match status" value="2"/>
</dbReference>
<evidence type="ECO:0000256" key="3">
    <source>
        <dbReference type="PROSITE-ProRule" id="PRU00266"/>
    </source>
</evidence>
<feature type="compositionally biased region" description="Basic residues" evidence="4">
    <location>
        <begin position="392"/>
        <end position="405"/>
    </location>
</feature>
<reference evidence="6" key="2">
    <citation type="submission" date="2021-01" db="UniProtKB">
        <authorList>
            <consortium name="EnsemblPlants"/>
        </authorList>
    </citation>
    <scope>IDENTIFICATION</scope>
</reference>
<feature type="compositionally biased region" description="Low complexity" evidence="4">
    <location>
        <begin position="64"/>
        <end position="91"/>
    </location>
</feature>
<feature type="compositionally biased region" description="Polar residues" evidence="4">
    <location>
        <begin position="1"/>
        <end position="20"/>
    </location>
</feature>
<feature type="region of interest" description="Disordered" evidence="4">
    <location>
        <begin position="1"/>
        <end position="95"/>
    </location>
</feature>
<dbReference type="FunCoup" id="A0A7N2MUG0">
    <property type="interactions" value="397"/>
</dbReference>
<evidence type="ECO:0000313" key="7">
    <source>
        <dbReference type="Proteomes" id="UP000594261"/>
    </source>
</evidence>
<accession>A0A7N2MUG0</accession>
<dbReference type="OMA" id="CPHIHED"/>
<dbReference type="InterPro" id="IPR014720">
    <property type="entry name" value="dsRBD_dom"/>
</dbReference>
<evidence type="ECO:0000259" key="5">
    <source>
        <dbReference type="PROSITE" id="PS50137"/>
    </source>
</evidence>
<feature type="compositionally biased region" description="Low complexity" evidence="4">
    <location>
        <begin position="21"/>
        <end position="53"/>
    </location>
</feature>
<dbReference type="Gramene" id="QL11p003934:mrna">
    <property type="protein sequence ID" value="QL11p003934:mrna"/>
    <property type="gene ID" value="QL11p003934"/>
</dbReference>
<dbReference type="EMBL" id="LRBV02000011">
    <property type="status" value="NOT_ANNOTATED_CDS"/>
    <property type="molecule type" value="Genomic_DNA"/>
</dbReference>
<name>A0A7N2MUG0_QUELO</name>
<dbReference type="InParanoid" id="A0A7N2MUG0"/>
<organism evidence="6 7">
    <name type="scientific">Quercus lobata</name>
    <name type="common">Valley oak</name>
    <dbReference type="NCBI Taxonomy" id="97700"/>
    <lineage>
        <taxon>Eukaryota</taxon>
        <taxon>Viridiplantae</taxon>
        <taxon>Streptophyta</taxon>
        <taxon>Embryophyta</taxon>
        <taxon>Tracheophyta</taxon>
        <taxon>Spermatophyta</taxon>
        <taxon>Magnoliopsida</taxon>
        <taxon>eudicotyledons</taxon>
        <taxon>Gunneridae</taxon>
        <taxon>Pentapetalae</taxon>
        <taxon>rosids</taxon>
        <taxon>fabids</taxon>
        <taxon>Fagales</taxon>
        <taxon>Fagaceae</taxon>
        <taxon>Quercus</taxon>
    </lineage>
</organism>
<feature type="compositionally biased region" description="Pro residues" evidence="4">
    <location>
        <begin position="119"/>
        <end position="129"/>
    </location>
</feature>
<evidence type="ECO:0000256" key="4">
    <source>
        <dbReference type="SAM" id="MobiDB-lite"/>
    </source>
</evidence>
<dbReference type="Pfam" id="PF00035">
    <property type="entry name" value="dsrm"/>
    <property type="match status" value="2"/>
</dbReference>